<dbReference type="PANTHER" id="PTHR11712">
    <property type="entry name" value="POLYKETIDE SYNTHASE-RELATED"/>
    <property type="match status" value="1"/>
</dbReference>
<dbReference type="SMART" id="SM00825">
    <property type="entry name" value="PKS_KS"/>
    <property type="match status" value="1"/>
</dbReference>
<proteinExistence type="inferred from homology"/>
<name>A0A9X3WSQ3_9BACI</name>
<dbReference type="InterPro" id="IPR000794">
    <property type="entry name" value="Beta-ketoacyl_synthase"/>
</dbReference>
<evidence type="ECO:0000256" key="12">
    <source>
        <dbReference type="ARBA" id="ARBA00041756"/>
    </source>
</evidence>
<dbReference type="Proteomes" id="UP001145050">
    <property type="component" value="Unassembled WGS sequence"/>
</dbReference>
<gene>
    <name evidence="15" type="ORF">NC797_11425</name>
</gene>
<evidence type="ECO:0000256" key="8">
    <source>
        <dbReference type="ARBA" id="ARBA00022989"/>
    </source>
</evidence>
<keyword evidence="7" id="KW-0812">Transmembrane</keyword>
<keyword evidence="9" id="KW-0472">Membrane</keyword>
<comment type="caution">
    <text evidence="15">The sequence shown here is derived from an EMBL/GenBank/DDBJ whole genome shotgun (WGS) entry which is preliminary data.</text>
</comment>
<feature type="domain" description="Ketosynthase family 3 (KS3)" evidence="14">
    <location>
        <begin position="1"/>
        <end position="394"/>
    </location>
</feature>
<evidence type="ECO:0000256" key="3">
    <source>
        <dbReference type="ARBA" id="ARBA00022458"/>
    </source>
</evidence>
<keyword evidence="3" id="KW-0536">Nodulation</keyword>
<keyword evidence="5" id="KW-0997">Cell inner membrane</keyword>
<comment type="subcellular location">
    <subcellularLocation>
        <location evidence="1">Cell inner membrane</location>
    </subcellularLocation>
</comment>
<keyword evidence="8" id="KW-1133">Transmembrane helix</keyword>
<dbReference type="Pfam" id="PF00109">
    <property type="entry name" value="ketoacyl-synt"/>
    <property type="match status" value="1"/>
</dbReference>
<comment type="function">
    <text evidence="10">Proposed to synthesize NOD factor fatty acyl chain. Involved in the synthesis of a highly unsaturated fatty acid moiety, which forms part of a lipo-oligosaccharide that is responsible for host specificity.</text>
</comment>
<evidence type="ECO:0000313" key="15">
    <source>
        <dbReference type="EMBL" id="MDC3425117.1"/>
    </source>
</evidence>
<keyword evidence="4" id="KW-1003">Cell membrane</keyword>
<evidence type="ECO:0000256" key="13">
    <source>
        <dbReference type="RuleBase" id="RU003694"/>
    </source>
</evidence>
<dbReference type="InterPro" id="IPR020841">
    <property type="entry name" value="PKS_Beta-ketoAc_synthase_dom"/>
</dbReference>
<dbReference type="InterPro" id="IPR016039">
    <property type="entry name" value="Thiolase-like"/>
</dbReference>
<evidence type="ECO:0000259" key="14">
    <source>
        <dbReference type="PROSITE" id="PS52004"/>
    </source>
</evidence>
<evidence type="ECO:0000313" key="16">
    <source>
        <dbReference type="Proteomes" id="UP001145050"/>
    </source>
</evidence>
<protein>
    <recommendedName>
        <fullName evidence="11">Nodulation protein E</fullName>
    </recommendedName>
    <alternativeName>
        <fullName evidence="12">Host-specificity of nodulation protein B</fullName>
    </alternativeName>
</protein>
<evidence type="ECO:0000256" key="2">
    <source>
        <dbReference type="ARBA" id="ARBA00008467"/>
    </source>
</evidence>
<dbReference type="GO" id="GO:0004315">
    <property type="term" value="F:3-oxoacyl-[acyl-carrier-protein] synthase activity"/>
    <property type="evidence" value="ECO:0007669"/>
    <property type="project" value="TreeGrafter"/>
</dbReference>
<evidence type="ECO:0000256" key="5">
    <source>
        <dbReference type="ARBA" id="ARBA00022519"/>
    </source>
</evidence>
<dbReference type="CDD" id="cd00834">
    <property type="entry name" value="KAS_I_II"/>
    <property type="match status" value="1"/>
</dbReference>
<evidence type="ECO:0000256" key="1">
    <source>
        <dbReference type="ARBA" id="ARBA00004533"/>
    </source>
</evidence>
<dbReference type="EMBL" id="JAMQKB010000011">
    <property type="protein sequence ID" value="MDC3425117.1"/>
    <property type="molecule type" value="Genomic_DNA"/>
</dbReference>
<dbReference type="SUPFAM" id="SSF53901">
    <property type="entry name" value="Thiolase-like"/>
    <property type="match status" value="2"/>
</dbReference>
<dbReference type="Pfam" id="PF02801">
    <property type="entry name" value="Ketoacyl-synt_C"/>
    <property type="match status" value="1"/>
</dbReference>
<evidence type="ECO:0000256" key="10">
    <source>
        <dbReference type="ARBA" id="ARBA00037576"/>
    </source>
</evidence>
<dbReference type="PANTHER" id="PTHR11712:SF352">
    <property type="entry name" value="3-OXOACYL-[ACYL-CARRIER-PROTEIN] SYNTHASE"/>
    <property type="match status" value="1"/>
</dbReference>
<accession>A0A9X3WSQ3</accession>
<organism evidence="15 16">
    <name type="scientific">Terrihalobacillus insolitus</name>
    <dbReference type="NCBI Taxonomy" id="2950438"/>
    <lineage>
        <taxon>Bacteria</taxon>
        <taxon>Bacillati</taxon>
        <taxon>Bacillota</taxon>
        <taxon>Bacilli</taxon>
        <taxon>Bacillales</taxon>
        <taxon>Bacillaceae</taxon>
        <taxon>Terrihalobacillus</taxon>
    </lineage>
</organism>
<evidence type="ECO:0000256" key="6">
    <source>
        <dbReference type="ARBA" id="ARBA00022679"/>
    </source>
</evidence>
<dbReference type="GO" id="GO:0005886">
    <property type="term" value="C:plasma membrane"/>
    <property type="evidence" value="ECO:0007669"/>
    <property type="project" value="UniProtKB-SubCell"/>
</dbReference>
<dbReference type="Gene3D" id="3.40.47.10">
    <property type="match status" value="1"/>
</dbReference>
<evidence type="ECO:0000256" key="11">
    <source>
        <dbReference type="ARBA" id="ARBA00039445"/>
    </source>
</evidence>
<evidence type="ECO:0000256" key="4">
    <source>
        <dbReference type="ARBA" id="ARBA00022475"/>
    </source>
</evidence>
<sequence>MKRVVVTGVGVITSIGEGAENFWDACLNGQSGISEIKKEGLQLVGPKFGGQTHHFNPSNYVQKILVNHIGRGAQLLIASIRHAFEHAKLKKEEYGEADLFVGTTMGEVIGEYTHSLYTNNQKADQSLLELNKLNNILVYACKEFGLYGSAMLISNACAAGNYATIQAYEKIRNGNSKIAIAAGTDPFSSVAYYGFNRLNAISPDKCRPFDKNRKGMLVAEGSGCLILEEYQSARQRNAPILAEMNGYGVSADAFHITSPHPEAKGIISSTLKCLHNSDISPIDVDYISAHGTGTNANDKAESMAIQKIFGESTPVSSIKSMLGHSMGAASAIESVACCLAIRDQIVPPTINFENKDDNCRIDCVPNTARELNVNKALNNSYAFGGTNASVLFKKAE</sequence>
<dbReference type="RefSeq" id="WP_272436922.1">
    <property type="nucleotide sequence ID" value="NZ_JAMQKB010000011.1"/>
</dbReference>
<dbReference type="InterPro" id="IPR014031">
    <property type="entry name" value="Ketoacyl_synth_C"/>
</dbReference>
<evidence type="ECO:0000256" key="7">
    <source>
        <dbReference type="ARBA" id="ARBA00022692"/>
    </source>
</evidence>
<comment type="similarity">
    <text evidence="2 13">Belongs to the thiolase-like superfamily. Beta-ketoacyl-ACP synthases family.</text>
</comment>
<dbReference type="PROSITE" id="PS52004">
    <property type="entry name" value="KS3_2"/>
    <property type="match status" value="1"/>
</dbReference>
<evidence type="ECO:0000256" key="9">
    <source>
        <dbReference type="ARBA" id="ARBA00023136"/>
    </source>
</evidence>
<reference evidence="15" key="1">
    <citation type="submission" date="2022-06" db="EMBL/GenBank/DDBJ databases">
        <title>Aquibacillus sp. a new bacterium isolated from soil saline samples.</title>
        <authorList>
            <person name="Galisteo C."/>
            <person name="De La Haba R."/>
            <person name="Sanchez-Porro C."/>
            <person name="Ventosa A."/>
        </authorList>
    </citation>
    <scope>NUCLEOTIDE SEQUENCE</scope>
    <source>
        <strain evidence="15">3ASR75-11</strain>
    </source>
</reference>
<dbReference type="GO" id="GO:0006633">
    <property type="term" value="P:fatty acid biosynthetic process"/>
    <property type="evidence" value="ECO:0007669"/>
    <property type="project" value="TreeGrafter"/>
</dbReference>
<keyword evidence="6 13" id="KW-0808">Transferase</keyword>
<keyword evidence="16" id="KW-1185">Reference proteome</keyword>
<dbReference type="InterPro" id="IPR014030">
    <property type="entry name" value="Ketoacyl_synth_N"/>
</dbReference>
<dbReference type="AlphaFoldDB" id="A0A9X3WSQ3"/>